<dbReference type="InterPro" id="IPR036249">
    <property type="entry name" value="Thioredoxin-like_sf"/>
</dbReference>
<sequence>MFLAGLLGLGLFASAEAGWFTHGELDRPTEMTGSAGVDTGLTRYAPDRPAAPRLKGTTLDGASFDLATLRGKVVVINTWGSWCSPCRAEADDLARVARETASGPVRFVGIDTRDNSAAAQAFVRSFDITYPSVVDTDGQVLLAFRRVLPVNAVPATLILDRDGRVAARVIGRVDHSTLRGLVDDVVAEQQALAVAPAAGEQR</sequence>
<dbReference type="Gene3D" id="3.40.30.10">
    <property type="entry name" value="Glutaredoxin"/>
    <property type="match status" value="1"/>
</dbReference>
<gene>
    <name evidence="8" type="ORF">GCM10009789_68510</name>
</gene>
<dbReference type="InterPro" id="IPR013766">
    <property type="entry name" value="Thioredoxin_domain"/>
</dbReference>
<evidence type="ECO:0000256" key="2">
    <source>
        <dbReference type="ARBA" id="ARBA00022748"/>
    </source>
</evidence>
<keyword evidence="9" id="KW-1185">Reference proteome</keyword>
<dbReference type="PANTHER" id="PTHR42852:SF6">
    <property type="entry name" value="THIOL:DISULFIDE INTERCHANGE PROTEIN DSBE"/>
    <property type="match status" value="1"/>
</dbReference>
<dbReference type="PROSITE" id="PS51352">
    <property type="entry name" value="THIOREDOXIN_2"/>
    <property type="match status" value="1"/>
</dbReference>
<accession>A0ABN2EEL8</accession>
<feature type="chain" id="PRO_5047080651" evidence="6">
    <location>
        <begin position="18"/>
        <end position="202"/>
    </location>
</feature>
<keyword evidence="4" id="KW-1015">Disulfide bond</keyword>
<evidence type="ECO:0000259" key="7">
    <source>
        <dbReference type="PROSITE" id="PS51352"/>
    </source>
</evidence>
<evidence type="ECO:0000256" key="1">
    <source>
        <dbReference type="ARBA" id="ARBA00004196"/>
    </source>
</evidence>
<keyword evidence="3" id="KW-0812">Transmembrane</keyword>
<organism evidence="8 9">
    <name type="scientific">Kribbella sancticallisti</name>
    <dbReference type="NCBI Taxonomy" id="460087"/>
    <lineage>
        <taxon>Bacteria</taxon>
        <taxon>Bacillati</taxon>
        <taxon>Actinomycetota</taxon>
        <taxon>Actinomycetes</taxon>
        <taxon>Propionibacteriales</taxon>
        <taxon>Kribbellaceae</taxon>
        <taxon>Kribbella</taxon>
    </lineage>
</organism>
<dbReference type="PANTHER" id="PTHR42852">
    <property type="entry name" value="THIOL:DISULFIDE INTERCHANGE PROTEIN DSBE"/>
    <property type="match status" value="1"/>
</dbReference>
<dbReference type="Pfam" id="PF00578">
    <property type="entry name" value="AhpC-TSA"/>
    <property type="match status" value="1"/>
</dbReference>
<comment type="subcellular location">
    <subcellularLocation>
        <location evidence="1">Cell envelope</location>
    </subcellularLocation>
</comment>
<name>A0ABN2EEL8_9ACTN</name>
<evidence type="ECO:0000313" key="8">
    <source>
        <dbReference type="EMBL" id="GAA1604845.1"/>
    </source>
</evidence>
<comment type="caution">
    <text evidence="8">The sequence shown here is derived from an EMBL/GenBank/DDBJ whole genome shotgun (WGS) entry which is preliminary data.</text>
</comment>
<dbReference type="Proteomes" id="UP001500393">
    <property type="component" value="Unassembled WGS sequence"/>
</dbReference>
<keyword evidence="2" id="KW-0201">Cytochrome c-type biogenesis</keyword>
<keyword evidence="6" id="KW-0732">Signal</keyword>
<evidence type="ECO:0000256" key="4">
    <source>
        <dbReference type="ARBA" id="ARBA00023157"/>
    </source>
</evidence>
<evidence type="ECO:0000256" key="6">
    <source>
        <dbReference type="SAM" id="SignalP"/>
    </source>
</evidence>
<evidence type="ECO:0000256" key="5">
    <source>
        <dbReference type="ARBA" id="ARBA00023284"/>
    </source>
</evidence>
<feature type="signal peptide" evidence="6">
    <location>
        <begin position="1"/>
        <end position="17"/>
    </location>
</feature>
<keyword evidence="5" id="KW-0676">Redox-active center</keyword>
<evidence type="ECO:0000313" key="9">
    <source>
        <dbReference type="Proteomes" id="UP001500393"/>
    </source>
</evidence>
<dbReference type="InterPro" id="IPR050553">
    <property type="entry name" value="Thioredoxin_ResA/DsbE_sf"/>
</dbReference>
<keyword evidence="3" id="KW-0735">Signal-anchor</keyword>
<dbReference type="CDD" id="cd02966">
    <property type="entry name" value="TlpA_like_family"/>
    <property type="match status" value="1"/>
</dbReference>
<dbReference type="SUPFAM" id="SSF52833">
    <property type="entry name" value="Thioredoxin-like"/>
    <property type="match status" value="1"/>
</dbReference>
<dbReference type="InterPro" id="IPR000866">
    <property type="entry name" value="AhpC/TSA"/>
</dbReference>
<protein>
    <submittedName>
        <fullName evidence="8">TlpA disulfide reductase family protein</fullName>
    </submittedName>
</protein>
<dbReference type="EMBL" id="BAAAOS010000054">
    <property type="protein sequence ID" value="GAA1604845.1"/>
    <property type="molecule type" value="Genomic_DNA"/>
</dbReference>
<evidence type="ECO:0000256" key="3">
    <source>
        <dbReference type="ARBA" id="ARBA00022968"/>
    </source>
</evidence>
<reference evidence="8 9" key="1">
    <citation type="journal article" date="2019" name="Int. J. Syst. Evol. Microbiol.">
        <title>The Global Catalogue of Microorganisms (GCM) 10K type strain sequencing project: providing services to taxonomists for standard genome sequencing and annotation.</title>
        <authorList>
            <consortium name="The Broad Institute Genomics Platform"/>
            <consortium name="The Broad Institute Genome Sequencing Center for Infectious Disease"/>
            <person name="Wu L."/>
            <person name="Ma J."/>
        </authorList>
    </citation>
    <scope>NUCLEOTIDE SEQUENCE [LARGE SCALE GENOMIC DNA]</scope>
    <source>
        <strain evidence="8 9">JCM 14969</strain>
    </source>
</reference>
<proteinExistence type="predicted"/>
<feature type="domain" description="Thioredoxin" evidence="7">
    <location>
        <begin position="45"/>
        <end position="187"/>
    </location>
</feature>